<sequence length="361" mass="38738">MVRTPAPGTSPSGVRVVVVGASGNVGTSILAALDRSATIARVTGVARRPPPWNTKKSTWVAADVAEDDLDDVFAGADVVMHLAWLFQPTHDPLTTWRTNVLGSTRVFEAAARAGVPALVCASSVGAYSPGPKDRAVDESWPTHGWPGAAYTREKAYVERILDTFERDHPAMRVVRLRPGFIFQRRAASQQRRLFAGPFLPGTLVRPATVPVIPDLPGLRFQVVHSEDVGEAYRLAAERTVRGPFNIAADPVVDSRLLAEALDARTVQLPARAARAALAAAWHLRLVPTEPGLLDAVLRLPLMDTTRARTELGWVPRHDAHAALQSFLVGLRQGAGEGTAALAPNTPAGRVHEVLTGVGRRP</sequence>
<evidence type="ECO:0000259" key="1">
    <source>
        <dbReference type="Pfam" id="PF01370"/>
    </source>
</evidence>
<organism evidence="2 3">
    <name type="scientific">Parafrankia colletiae</name>
    <dbReference type="NCBI Taxonomy" id="573497"/>
    <lineage>
        <taxon>Bacteria</taxon>
        <taxon>Bacillati</taxon>
        <taxon>Actinomycetota</taxon>
        <taxon>Actinomycetes</taxon>
        <taxon>Frankiales</taxon>
        <taxon>Frankiaceae</taxon>
        <taxon>Parafrankia</taxon>
    </lineage>
</organism>
<dbReference type="AlphaFoldDB" id="A0A1S1QPQ5"/>
<dbReference type="GO" id="GO:0005737">
    <property type="term" value="C:cytoplasm"/>
    <property type="evidence" value="ECO:0007669"/>
    <property type="project" value="TreeGrafter"/>
</dbReference>
<dbReference type="InterPro" id="IPR001509">
    <property type="entry name" value="Epimerase_deHydtase"/>
</dbReference>
<dbReference type="Gene3D" id="3.40.50.720">
    <property type="entry name" value="NAD(P)-binding Rossmann-like Domain"/>
    <property type="match status" value="1"/>
</dbReference>
<keyword evidence="3" id="KW-1185">Reference proteome</keyword>
<protein>
    <submittedName>
        <fullName evidence="2">NAD-dependent epimerase</fullName>
    </submittedName>
</protein>
<dbReference type="Proteomes" id="UP000179627">
    <property type="component" value="Unassembled WGS sequence"/>
</dbReference>
<name>A0A1S1QPQ5_9ACTN</name>
<dbReference type="PANTHER" id="PTHR48079">
    <property type="entry name" value="PROTEIN YEEZ"/>
    <property type="match status" value="1"/>
</dbReference>
<dbReference type="InterPro" id="IPR051783">
    <property type="entry name" value="NAD(P)-dependent_oxidoreduct"/>
</dbReference>
<dbReference type="Pfam" id="PF01370">
    <property type="entry name" value="Epimerase"/>
    <property type="match status" value="1"/>
</dbReference>
<evidence type="ECO:0000313" key="3">
    <source>
        <dbReference type="Proteomes" id="UP000179627"/>
    </source>
</evidence>
<reference evidence="3" key="1">
    <citation type="submission" date="2016-07" db="EMBL/GenBank/DDBJ databases">
        <title>Sequence Frankia sp. strain CcI1.17.</title>
        <authorList>
            <person name="Ghodhbane-Gtari F."/>
            <person name="Swanson E."/>
            <person name="Gueddou A."/>
            <person name="Morris K."/>
            <person name="Hezbri K."/>
            <person name="Ktari A."/>
            <person name="Nouioui I."/>
            <person name="Abebe-Akele F."/>
            <person name="Simpson S."/>
            <person name="Thomas K."/>
            <person name="Gtari M."/>
            <person name="Tisa L.S."/>
            <person name="Hurst S."/>
        </authorList>
    </citation>
    <scope>NUCLEOTIDE SEQUENCE [LARGE SCALE GENOMIC DNA]</scope>
    <source>
        <strain evidence="3">Cc1.17</strain>
    </source>
</reference>
<dbReference type="SUPFAM" id="SSF51735">
    <property type="entry name" value="NAD(P)-binding Rossmann-fold domains"/>
    <property type="match status" value="1"/>
</dbReference>
<gene>
    <name evidence="2" type="ORF">CC117_17560</name>
</gene>
<dbReference type="InterPro" id="IPR036291">
    <property type="entry name" value="NAD(P)-bd_dom_sf"/>
</dbReference>
<comment type="caution">
    <text evidence="2">The sequence shown here is derived from an EMBL/GenBank/DDBJ whole genome shotgun (WGS) entry which is preliminary data.</text>
</comment>
<accession>A0A1S1QPQ5</accession>
<dbReference type="OrthoDB" id="3338687at2"/>
<dbReference type="GO" id="GO:0004029">
    <property type="term" value="F:aldehyde dehydrogenase (NAD+) activity"/>
    <property type="evidence" value="ECO:0007669"/>
    <property type="project" value="TreeGrafter"/>
</dbReference>
<dbReference type="PANTHER" id="PTHR48079:SF6">
    <property type="entry name" value="NAD(P)-BINDING DOMAIN-CONTAINING PROTEIN-RELATED"/>
    <property type="match status" value="1"/>
</dbReference>
<proteinExistence type="predicted"/>
<feature type="domain" description="NAD-dependent epimerase/dehydratase" evidence="1">
    <location>
        <begin position="16"/>
        <end position="246"/>
    </location>
</feature>
<evidence type="ECO:0000313" key="2">
    <source>
        <dbReference type="EMBL" id="OHV36713.1"/>
    </source>
</evidence>
<dbReference type="RefSeq" id="WP_071084774.1">
    <property type="nucleotide sequence ID" value="NZ_MBLM01000115.1"/>
</dbReference>
<dbReference type="EMBL" id="MBLM01000115">
    <property type="protein sequence ID" value="OHV36713.1"/>
    <property type="molecule type" value="Genomic_DNA"/>
</dbReference>